<dbReference type="Pfam" id="PF07929">
    <property type="entry name" value="PRiA4_ORF3"/>
    <property type="match status" value="1"/>
</dbReference>
<dbReference type="Proteomes" id="UP000263928">
    <property type="component" value="Unassembled WGS sequence"/>
</dbReference>
<accession>A0A383S5W2</accession>
<protein>
    <submittedName>
        <fullName evidence="2">Plasmid pRiA4b ORF-3 family protein</fullName>
    </submittedName>
    <submittedName>
        <fullName evidence="3">Plasmid pRiA4b, Orf3</fullName>
    </submittedName>
</protein>
<dbReference type="Gene3D" id="3.10.290.30">
    <property type="entry name" value="MM3350-like"/>
    <property type="match status" value="1"/>
</dbReference>
<gene>
    <name evidence="2" type="ORF">D7U36_04165</name>
    <name evidence="3" type="ORF">PROPAUS_0863</name>
</gene>
<dbReference type="PANTHER" id="PTHR41878">
    <property type="entry name" value="LEXA REPRESSOR-RELATED"/>
    <property type="match status" value="1"/>
</dbReference>
<dbReference type="RefSeq" id="WP_119161328.1">
    <property type="nucleotide sequence ID" value="NZ_LR134442.1"/>
</dbReference>
<dbReference type="Proteomes" id="UP000279336">
    <property type="component" value="Unassembled WGS sequence"/>
</dbReference>
<dbReference type="EMBL" id="UNQJ01000004">
    <property type="protein sequence ID" value="SYZ32952.1"/>
    <property type="molecule type" value="Genomic_DNA"/>
</dbReference>
<evidence type="ECO:0000259" key="1">
    <source>
        <dbReference type="Pfam" id="PF07929"/>
    </source>
</evidence>
<proteinExistence type="predicted"/>
<organism evidence="3 4">
    <name type="scientific">Propionibacterium australiense</name>
    <dbReference type="NCBI Taxonomy" id="119981"/>
    <lineage>
        <taxon>Bacteria</taxon>
        <taxon>Bacillati</taxon>
        <taxon>Actinomycetota</taxon>
        <taxon>Actinomycetes</taxon>
        <taxon>Propionibacteriales</taxon>
        <taxon>Propionibacteriaceae</taxon>
        <taxon>Propionibacterium</taxon>
    </lineage>
</organism>
<dbReference type="SUPFAM" id="SSF159941">
    <property type="entry name" value="MM3350-like"/>
    <property type="match status" value="1"/>
</dbReference>
<dbReference type="EMBL" id="RCIW01000005">
    <property type="protein sequence ID" value="RLP11319.1"/>
    <property type="molecule type" value="Genomic_DNA"/>
</dbReference>
<reference evidence="2 5" key="3">
    <citation type="submission" date="2018-10" db="EMBL/GenBank/DDBJ databases">
        <title>Propionibacterium australiense Genome Sequencing and Assembly.</title>
        <authorList>
            <person name="Bernier A.-M."/>
            <person name="Bernard K."/>
        </authorList>
    </citation>
    <scope>NUCLEOTIDE SEQUENCE [LARGE SCALE GENOMIC DNA]</scope>
    <source>
        <strain evidence="2 5">NML98A078</strain>
    </source>
</reference>
<dbReference type="PANTHER" id="PTHR41878:SF1">
    <property type="entry name" value="TNPR PROTEIN"/>
    <property type="match status" value="1"/>
</dbReference>
<evidence type="ECO:0000313" key="3">
    <source>
        <dbReference type="EMBL" id="SYZ32952.1"/>
    </source>
</evidence>
<dbReference type="InterPro" id="IPR012912">
    <property type="entry name" value="Plasmid_pRiA4b_Orf3-like"/>
</dbReference>
<evidence type="ECO:0000313" key="5">
    <source>
        <dbReference type="Proteomes" id="UP000279336"/>
    </source>
</evidence>
<name>A0A383S5W2_9ACTN</name>
<reference evidence="4" key="2">
    <citation type="submission" date="2018-08" db="EMBL/GenBank/DDBJ databases">
        <authorList>
            <person name="Hornung B."/>
        </authorList>
    </citation>
    <scope>NUCLEOTIDE SEQUENCE [LARGE SCALE GENOMIC DNA]</scope>
</reference>
<keyword evidence="4" id="KW-1185">Reference proteome</keyword>
<reference evidence="3" key="1">
    <citation type="submission" date="2018-08" db="EMBL/GenBank/DDBJ databases">
        <authorList>
            <person name="Ferrada E.E."/>
            <person name="Latorre B.A."/>
        </authorList>
    </citation>
    <scope>NUCLEOTIDE SEQUENCE [LARGE SCALE GENOMIC DNA]</scope>
    <source>
        <strain evidence="3">Propionibacterium_australiense1</strain>
    </source>
</reference>
<dbReference type="OrthoDB" id="9816539at2"/>
<dbReference type="AlphaFoldDB" id="A0A383S5W2"/>
<evidence type="ECO:0000313" key="2">
    <source>
        <dbReference type="EMBL" id="RLP11319.1"/>
    </source>
</evidence>
<dbReference type="InterPro" id="IPR024047">
    <property type="entry name" value="MM3350-like_sf"/>
</dbReference>
<sequence length="482" mass="52160">MDADRTVAVRIELVDAEPKVWREVLLPVDLPLPLLHDVIQSVMGWEDAHLHGFARGSGFWGAAPTWVPFVEEPGRELDEASASLIDILPSHRSVATYLYDFGDDWEHRLSIVDERPGRIDRAELLRGEGGVTPEDCGGVGGRSMLLAILQGKLGGHNVPEDAEEFLTHVLGSDLGKARDELLVFNAEAAQKMLDQVPMSGDTGPASRRSPTASEPVLDPAVLRVRPDLLNLVAESVHSGRSALAQMILDARLDDAPALDHEACVSLSEPVRQFLDVIGEGVPLTSAGYLRPRDVAALSERLRIGEEWIGTLNRENQTAPILYFREALTVMRLVRVRSNRLVPVKSALVNADIPEGIVELLASRLPVGTGSSSNRRRLESVAGMLVMLDLAGRPIAGDDEATMPDLGAHAAAYARLGAAHAAGPFGWWAPAPPQDSIDDILQHAVLTLEVLRRCGVLARCHGDFQWAPTKAGRAFLAYALTMG</sequence>
<evidence type="ECO:0000313" key="4">
    <source>
        <dbReference type="Proteomes" id="UP000263928"/>
    </source>
</evidence>
<feature type="domain" description="Plasmid pRiA4b Orf3-like" evidence="1">
    <location>
        <begin position="7"/>
        <end position="152"/>
    </location>
</feature>